<feature type="compositionally biased region" description="Basic and acidic residues" evidence="1">
    <location>
        <begin position="25"/>
        <end position="34"/>
    </location>
</feature>
<protein>
    <recommendedName>
        <fullName evidence="2">F-box domain-containing protein</fullName>
    </recommendedName>
</protein>
<dbReference type="InterPro" id="IPR036047">
    <property type="entry name" value="F-box-like_dom_sf"/>
</dbReference>
<organism evidence="3 4">
    <name type="scientific">Xylaria arbuscula</name>
    <dbReference type="NCBI Taxonomy" id="114810"/>
    <lineage>
        <taxon>Eukaryota</taxon>
        <taxon>Fungi</taxon>
        <taxon>Dikarya</taxon>
        <taxon>Ascomycota</taxon>
        <taxon>Pezizomycotina</taxon>
        <taxon>Sordariomycetes</taxon>
        <taxon>Xylariomycetidae</taxon>
        <taxon>Xylariales</taxon>
        <taxon>Xylariaceae</taxon>
        <taxon>Xylaria</taxon>
    </lineage>
</organism>
<gene>
    <name evidence="3" type="ORF">NPX13_g7950</name>
</gene>
<dbReference type="VEuPathDB" id="FungiDB:F4678DRAFT_26888"/>
<accession>A0A9W8N9N8</accession>
<feature type="region of interest" description="Disordered" evidence="1">
    <location>
        <begin position="74"/>
        <end position="121"/>
    </location>
</feature>
<feature type="domain" description="F-box" evidence="2">
    <location>
        <begin position="264"/>
        <end position="298"/>
    </location>
</feature>
<dbReference type="SUPFAM" id="SSF81383">
    <property type="entry name" value="F-box domain"/>
    <property type="match status" value="1"/>
</dbReference>
<evidence type="ECO:0000259" key="2">
    <source>
        <dbReference type="PROSITE" id="PS50181"/>
    </source>
</evidence>
<reference evidence="3" key="1">
    <citation type="submission" date="2022-07" db="EMBL/GenBank/DDBJ databases">
        <title>Genome Sequence of Xylaria arbuscula.</title>
        <authorList>
            <person name="Buettner E."/>
        </authorList>
    </citation>
    <scope>NUCLEOTIDE SEQUENCE</scope>
    <source>
        <strain evidence="3">VT107</strain>
    </source>
</reference>
<keyword evidence="4" id="KW-1185">Reference proteome</keyword>
<feature type="compositionally biased region" description="Low complexity" evidence="1">
    <location>
        <begin position="35"/>
        <end position="50"/>
    </location>
</feature>
<evidence type="ECO:0000256" key="1">
    <source>
        <dbReference type="SAM" id="MobiDB-lite"/>
    </source>
</evidence>
<dbReference type="PROSITE" id="PS50181">
    <property type="entry name" value="FBOX"/>
    <property type="match status" value="1"/>
</dbReference>
<dbReference type="Gene3D" id="1.20.1280.50">
    <property type="match status" value="1"/>
</dbReference>
<dbReference type="CDD" id="cd09917">
    <property type="entry name" value="F-box_SF"/>
    <property type="match status" value="1"/>
</dbReference>
<feature type="region of interest" description="Disordered" evidence="1">
    <location>
        <begin position="1"/>
        <end position="56"/>
    </location>
</feature>
<feature type="region of interest" description="Disordered" evidence="1">
    <location>
        <begin position="136"/>
        <end position="160"/>
    </location>
</feature>
<dbReference type="EMBL" id="JANPWZ010001657">
    <property type="protein sequence ID" value="KAJ3564134.1"/>
    <property type="molecule type" value="Genomic_DNA"/>
</dbReference>
<name>A0A9W8N9N8_9PEZI</name>
<proteinExistence type="predicted"/>
<dbReference type="AlphaFoldDB" id="A0A9W8N9N8"/>
<dbReference type="Proteomes" id="UP001148614">
    <property type="component" value="Unassembled WGS sequence"/>
</dbReference>
<evidence type="ECO:0000313" key="3">
    <source>
        <dbReference type="EMBL" id="KAJ3564134.1"/>
    </source>
</evidence>
<dbReference type="Pfam" id="PF12937">
    <property type="entry name" value="F-box-like"/>
    <property type="match status" value="1"/>
</dbReference>
<comment type="caution">
    <text evidence="3">The sequence shown here is derived from an EMBL/GenBank/DDBJ whole genome shotgun (WGS) entry which is preliminary data.</text>
</comment>
<dbReference type="InterPro" id="IPR001810">
    <property type="entry name" value="F-box_dom"/>
</dbReference>
<evidence type="ECO:0000313" key="4">
    <source>
        <dbReference type="Proteomes" id="UP001148614"/>
    </source>
</evidence>
<sequence length="342" mass="35955">MPCHAMPCPRYPPRDAHRTSVRCSDLQHRTDVTRRAASASSSGTTHSDTTWLHPDSPASLTSVEYRALDTPAPYAPTESSILSPSPPAASTRAVGRFPRSESAESSPHVNAAPGGQPYDLTPAAASTEQFASAPPAMIRHPASPPLAECGSTISPASDRGELVPETATTAIDAQSTMARVVHAHETCQIQTPGTPGTPHSSSHSTPVIAADTKAASAELKSVDLGLASPSDNTHTPKAQLSGEGILQFVSLDTSFPLLRWGPDGISLDCLPNEILLQILGFLDVSDLLTTSRITCRARVSKFTETSSSPLPLELSARSSTPVSMPGLPFCAGQELLTISRRK</sequence>